<comment type="similarity">
    <text evidence="2">Belongs to the glycosyltransferase 2 family.</text>
</comment>
<gene>
    <name evidence="7" type="ORF">UFOPK1421_01010</name>
    <name evidence="8" type="ORF">UFOPK1960_00055</name>
    <name evidence="9" type="ORF">UFOPK3889_00401</name>
    <name evidence="10" type="ORF">UFOPK4275_00306</name>
</gene>
<dbReference type="InterPro" id="IPR050256">
    <property type="entry name" value="Glycosyltransferase_2"/>
</dbReference>
<evidence type="ECO:0000313" key="7">
    <source>
        <dbReference type="EMBL" id="CAB4546912.1"/>
    </source>
</evidence>
<dbReference type="SUPFAM" id="SSF53448">
    <property type="entry name" value="Nucleotide-diphospho-sugar transferases"/>
    <property type="match status" value="1"/>
</dbReference>
<keyword evidence="5" id="KW-0460">Magnesium</keyword>
<dbReference type="EMBL" id="CAFBQJ010000035">
    <property type="protein sequence ID" value="CAB5046033.1"/>
    <property type="molecule type" value="Genomic_DNA"/>
</dbReference>
<dbReference type="InterPro" id="IPR001173">
    <property type="entry name" value="Glyco_trans_2-like"/>
</dbReference>
<organism evidence="8">
    <name type="scientific">freshwater metagenome</name>
    <dbReference type="NCBI Taxonomy" id="449393"/>
    <lineage>
        <taxon>unclassified sequences</taxon>
        <taxon>metagenomes</taxon>
        <taxon>ecological metagenomes</taxon>
    </lineage>
</organism>
<protein>
    <submittedName>
        <fullName evidence="8">Unannotated protein</fullName>
    </submittedName>
</protein>
<accession>A0A6J6ICB3</accession>
<keyword evidence="3" id="KW-0328">Glycosyltransferase</keyword>
<dbReference type="EMBL" id="CAFBNZ010000050">
    <property type="protein sequence ID" value="CAB4969012.1"/>
    <property type="molecule type" value="Genomic_DNA"/>
</dbReference>
<dbReference type="Pfam" id="PF00535">
    <property type="entry name" value="Glycos_transf_2"/>
    <property type="match status" value="1"/>
</dbReference>
<evidence type="ECO:0000313" key="10">
    <source>
        <dbReference type="EMBL" id="CAB5046033.1"/>
    </source>
</evidence>
<proteinExistence type="inferred from homology"/>
<evidence type="ECO:0000256" key="1">
    <source>
        <dbReference type="ARBA" id="ARBA00001946"/>
    </source>
</evidence>
<dbReference type="PANTHER" id="PTHR48090:SF10">
    <property type="entry name" value="GLUCOSYL-3-PHOSPHOGLYCERATE SYNTHASE"/>
    <property type="match status" value="1"/>
</dbReference>
<evidence type="ECO:0000256" key="4">
    <source>
        <dbReference type="ARBA" id="ARBA00022679"/>
    </source>
</evidence>
<evidence type="ECO:0000256" key="2">
    <source>
        <dbReference type="ARBA" id="ARBA00006739"/>
    </source>
</evidence>
<feature type="domain" description="Glycosyltransferase 2-like" evidence="6">
    <location>
        <begin position="27"/>
        <end position="148"/>
    </location>
</feature>
<sequence>MSAIKTFDPTRWTLASAIAAKGERTISVCIPCRNEAGTVGDLVRMIEPTLLGTLIDELIVLDDDSSDGTGEIAAEAGATVIPVDYVHFFHGVERGKGNALWASLLVSSGDIVVWIDGDITSFTTEWIIRLVMPLLIDDELGLVKANYERPSHLGGGGRTTELVARPLLSMYFPEIADLQQPLAGEFAGRRTMLEAIPFATGWGVEIGMLIDMAAKFGPESLGQVDLGVRLHRHHKLETLAIQAAEVAATLLMRIAQPPSFAEAIPMLHRKALDPMQLNIASRPPINSLPKMSQPLLDERK</sequence>
<dbReference type="InterPro" id="IPR029044">
    <property type="entry name" value="Nucleotide-diphossugar_trans"/>
</dbReference>
<dbReference type="AlphaFoldDB" id="A0A6J6ICB3"/>
<evidence type="ECO:0000313" key="9">
    <source>
        <dbReference type="EMBL" id="CAB4969012.1"/>
    </source>
</evidence>
<name>A0A6J6ICB3_9ZZZZ</name>
<dbReference type="EMBL" id="CAEZSL010000108">
    <property type="protein sequence ID" value="CAB4546912.1"/>
    <property type="molecule type" value="Genomic_DNA"/>
</dbReference>
<evidence type="ECO:0000256" key="3">
    <source>
        <dbReference type="ARBA" id="ARBA00022676"/>
    </source>
</evidence>
<evidence type="ECO:0000313" key="8">
    <source>
        <dbReference type="EMBL" id="CAB4621575.1"/>
    </source>
</evidence>
<dbReference type="PANTHER" id="PTHR48090">
    <property type="entry name" value="UNDECAPRENYL-PHOSPHATE 4-DEOXY-4-FORMAMIDO-L-ARABINOSE TRANSFERASE-RELATED"/>
    <property type="match status" value="1"/>
</dbReference>
<dbReference type="GO" id="GO:0016757">
    <property type="term" value="F:glycosyltransferase activity"/>
    <property type="evidence" value="ECO:0007669"/>
    <property type="project" value="UniProtKB-KW"/>
</dbReference>
<evidence type="ECO:0000259" key="6">
    <source>
        <dbReference type="Pfam" id="PF00535"/>
    </source>
</evidence>
<dbReference type="EMBL" id="CAEZVL010000003">
    <property type="protein sequence ID" value="CAB4621575.1"/>
    <property type="molecule type" value="Genomic_DNA"/>
</dbReference>
<dbReference type="CDD" id="cd04179">
    <property type="entry name" value="DPM_DPG-synthase_like"/>
    <property type="match status" value="1"/>
</dbReference>
<dbReference type="Gene3D" id="3.90.550.10">
    <property type="entry name" value="Spore Coat Polysaccharide Biosynthesis Protein SpsA, Chain A"/>
    <property type="match status" value="1"/>
</dbReference>
<dbReference type="NCBIfam" id="NF010496">
    <property type="entry name" value="PRK13915.1"/>
    <property type="match status" value="1"/>
</dbReference>
<comment type="cofactor">
    <cofactor evidence="1">
        <name>Mg(2+)</name>
        <dbReference type="ChEBI" id="CHEBI:18420"/>
    </cofactor>
</comment>
<evidence type="ECO:0000256" key="5">
    <source>
        <dbReference type="ARBA" id="ARBA00022842"/>
    </source>
</evidence>
<reference evidence="8" key="1">
    <citation type="submission" date="2020-05" db="EMBL/GenBank/DDBJ databases">
        <authorList>
            <person name="Chiriac C."/>
            <person name="Salcher M."/>
            <person name="Ghai R."/>
            <person name="Kavagutti S V."/>
        </authorList>
    </citation>
    <scope>NUCLEOTIDE SEQUENCE</scope>
</reference>
<keyword evidence="4" id="KW-0808">Transferase</keyword>